<dbReference type="VEuPathDB" id="FungiDB:MELLADRAFT_57800"/>
<dbReference type="HOGENOM" id="CLU_3087746_0_0_1"/>
<name>F4S6V7_MELLP</name>
<proteinExistence type="predicted"/>
<keyword evidence="3" id="KW-1185">Reference proteome</keyword>
<dbReference type="KEGG" id="mlr:MELLADRAFT_57800"/>
<dbReference type="RefSeq" id="XP_007417060.1">
    <property type="nucleotide sequence ID" value="XM_007416998.1"/>
</dbReference>
<evidence type="ECO:0000313" key="2">
    <source>
        <dbReference type="EMBL" id="EGF99657.1"/>
    </source>
</evidence>
<dbReference type="AlphaFoldDB" id="F4S6V7"/>
<feature type="domain" description="Rho-GAP" evidence="1">
    <location>
        <begin position="1"/>
        <end position="52"/>
    </location>
</feature>
<dbReference type="SUPFAM" id="SSF48350">
    <property type="entry name" value="GTPase activation domain, GAP"/>
    <property type="match status" value="1"/>
</dbReference>
<dbReference type="Proteomes" id="UP000001072">
    <property type="component" value="Unassembled WGS sequence"/>
</dbReference>
<organism evidence="3">
    <name type="scientific">Melampsora larici-populina (strain 98AG31 / pathotype 3-4-7)</name>
    <name type="common">Poplar leaf rust fungus</name>
    <dbReference type="NCBI Taxonomy" id="747676"/>
    <lineage>
        <taxon>Eukaryota</taxon>
        <taxon>Fungi</taxon>
        <taxon>Dikarya</taxon>
        <taxon>Basidiomycota</taxon>
        <taxon>Pucciniomycotina</taxon>
        <taxon>Pucciniomycetes</taxon>
        <taxon>Pucciniales</taxon>
        <taxon>Melampsoraceae</taxon>
        <taxon>Melampsora</taxon>
    </lineage>
</organism>
<dbReference type="InterPro" id="IPR000198">
    <property type="entry name" value="RhoGAP_dom"/>
</dbReference>
<dbReference type="InterPro" id="IPR008936">
    <property type="entry name" value="Rho_GTPase_activation_prot"/>
</dbReference>
<evidence type="ECO:0000313" key="3">
    <source>
        <dbReference type="Proteomes" id="UP000001072"/>
    </source>
</evidence>
<dbReference type="EMBL" id="GL883156">
    <property type="protein sequence ID" value="EGF99657.1"/>
    <property type="molecule type" value="Genomic_DNA"/>
</dbReference>
<dbReference type="InParanoid" id="F4S6V7"/>
<accession>F4S6V7</accession>
<gene>
    <name evidence="2" type="ORF">MELLADRAFT_57800</name>
</gene>
<dbReference type="GO" id="GO:0007165">
    <property type="term" value="P:signal transduction"/>
    <property type="evidence" value="ECO:0007669"/>
    <property type="project" value="InterPro"/>
</dbReference>
<dbReference type="GeneID" id="18929133"/>
<dbReference type="OrthoDB" id="185175at2759"/>
<evidence type="ECO:0000259" key="1">
    <source>
        <dbReference type="PROSITE" id="PS50238"/>
    </source>
</evidence>
<dbReference type="Gene3D" id="1.10.555.10">
    <property type="entry name" value="Rho GTPase activation protein"/>
    <property type="match status" value="1"/>
</dbReference>
<dbReference type="PROSITE" id="PS50238">
    <property type="entry name" value="RHOGAP"/>
    <property type="match status" value="1"/>
</dbReference>
<sequence length="52" mass="5905">MTGAIEEEGVYRLSGSSVHIKTFKEPFNTPGDYNLLEFSKTELFHETQVVAR</sequence>
<protein>
    <recommendedName>
        <fullName evidence="1">Rho-GAP domain-containing protein</fullName>
    </recommendedName>
</protein>
<reference evidence="3" key="1">
    <citation type="journal article" date="2011" name="Proc. Natl. Acad. Sci. U.S.A.">
        <title>Obligate biotrophy features unraveled by the genomic analysis of rust fungi.</title>
        <authorList>
            <person name="Duplessis S."/>
            <person name="Cuomo C.A."/>
            <person name="Lin Y.-C."/>
            <person name="Aerts A."/>
            <person name="Tisserant E."/>
            <person name="Veneault-Fourrey C."/>
            <person name="Joly D.L."/>
            <person name="Hacquard S."/>
            <person name="Amselem J."/>
            <person name="Cantarel B.L."/>
            <person name="Chiu R."/>
            <person name="Coutinho P.M."/>
            <person name="Feau N."/>
            <person name="Field M."/>
            <person name="Frey P."/>
            <person name="Gelhaye E."/>
            <person name="Goldberg J."/>
            <person name="Grabherr M.G."/>
            <person name="Kodira C.D."/>
            <person name="Kohler A."/>
            <person name="Kuees U."/>
            <person name="Lindquist E.A."/>
            <person name="Lucas S.M."/>
            <person name="Mago R."/>
            <person name="Mauceli E."/>
            <person name="Morin E."/>
            <person name="Murat C."/>
            <person name="Pangilinan J.L."/>
            <person name="Park R."/>
            <person name="Pearson M."/>
            <person name="Quesneville H."/>
            <person name="Rouhier N."/>
            <person name="Sakthikumar S."/>
            <person name="Salamov A.A."/>
            <person name="Schmutz J."/>
            <person name="Selles B."/>
            <person name="Shapiro H."/>
            <person name="Tanguay P."/>
            <person name="Tuskan G.A."/>
            <person name="Henrissat B."/>
            <person name="Van de Peer Y."/>
            <person name="Rouze P."/>
            <person name="Ellis J.G."/>
            <person name="Dodds P.N."/>
            <person name="Schein J.E."/>
            <person name="Zhong S."/>
            <person name="Hamelin R.C."/>
            <person name="Grigoriev I.V."/>
            <person name="Szabo L.J."/>
            <person name="Martin F."/>
        </authorList>
    </citation>
    <scope>NUCLEOTIDE SEQUENCE [LARGE SCALE GENOMIC DNA]</scope>
    <source>
        <strain evidence="3">98AG31 / pathotype 3-4-7</strain>
    </source>
</reference>